<feature type="compositionally biased region" description="Basic and acidic residues" evidence="1">
    <location>
        <begin position="10"/>
        <end position="26"/>
    </location>
</feature>
<feature type="compositionally biased region" description="Low complexity" evidence="1">
    <location>
        <begin position="612"/>
        <end position="624"/>
    </location>
</feature>
<feature type="region of interest" description="Disordered" evidence="1">
    <location>
        <begin position="1"/>
        <end position="215"/>
    </location>
</feature>
<feature type="region of interest" description="Disordered" evidence="1">
    <location>
        <begin position="256"/>
        <end position="299"/>
    </location>
</feature>
<keyword evidence="3" id="KW-1185">Reference proteome</keyword>
<feature type="compositionally biased region" description="Acidic residues" evidence="1">
    <location>
        <begin position="109"/>
        <end position="125"/>
    </location>
</feature>
<gene>
    <name evidence="2" type="ORF">CVT25_005667</name>
</gene>
<feature type="compositionally biased region" description="Polar residues" evidence="1">
    <location>
        <begin position="460"/>
        <end position="471"/>
    </location>
</feature>
<dbReference type="EMBL" id="NHYD01003976">
    <property type="protein sequence ID" value="PPQ67066.1"/>
    <property type="molecule type" value="Genomic_DNA"/>
</dbReference>
<feature type="compositionally biased region" description="Basic and acidic residues" evidence="1">
    <location>
        <begin position="55"/>
        <end position="68"/>
    </location>
</feature>
<dbReference type="InParanoid" id="A0A409VLI5"/>
<organism evidence="2 3">
    <name type="scientific">Psilocybe cyanescens</name>
    <dbReference type="NCBI Taxonomy" id="93625"/>
    <lineage>
        <taxon>Eukaryota</taxon>
        <taxon>Fungi</taxon>
        <taxon>Dikarya</taxon>
        <taxon>Basidiomycota</taxon>
        <taxon>Agaricomycotina</taxon>
        <taxon>Agaricomycetes</taxon>
        <taxon>Agaricomycetidae</taxon>
        <taxon>Agaricales</taxon>
        <taxon>Agaricineae</taxon>
        <taxon>Strophariaceae</taxon>
        <taxon>Psilocybe</taxon>
    </lineage>
</organism>
<feature type="region of interest" description="Disordered" evidence="1">
    <location>
        <begin position="460"/>
        <end position="585"/>
    </location>
</feature>
<evidence type="ECO:0000313" key="2">
    <source>
        <dbReference type="EMBL" id="PPQ67066.1"/>
    </source>
</evidence>
<feature type="compositionally biased region" description="Polar residues" evidence="1">
    <location>
        <begin position="712"/>
        <end position="729"/>
    </location>
</feature>
<protein>
    <submittedName>
        <fullName evidence="2">Uncharacterized protein</fullName>
    </submittedName>
</protein>
<evidence type="ECO:0000256" key="1">
    <source>
        <dbReference type="SAM" id="MobiDB-lite"/>
    </source>
</evidence>
<dbReference type="Proteomes" id="UP000283269">
    <property type="component" value="Unassembled WGS sequence"/>
</dbReference>
<feature type="region of interest" description="Disordered" evidence="1">
    <location>
        <begin position="612"/>
        <end position="645"/>
    </location>
</feature>
<feature type="region of interest" description="Disordered" evidence="1">
    <location>
        <begin position="696"/>
        <end position="732"/>
    </location>
</feature>
<feature type="compositionally biased region" description="Acidic residues" evidence="1">
    <location>
        <begin position="147"/>
        <end position="158"/>
    </location>
</feature>
<name>A0A409VLI5_PSICY</name>
<comment type="caution">
    <text evidence="2">The sequence shown here is derived from an EMBL/GenBank/DDBJ whole genome shotgun (WGS) entry which is preliminary data.</text>
</comment>
<dbReference type="AlphaFoldDB" id="A0A409VLI5"/>
<feature type="compositionally biased region" description="Low complexity" evidence="1">
    <location>
        <begin position="170"/>
        <end position="196"/>
    </location>
</feature>
<dbReference type="OrthoDB" id="2565072at2759"/>
<accession>A0A409VLI5</accession>
<feature type="region of interest" description="Disordered" evidence="1">
    <location>
        <begin position="352"/>
        <end position="378"/>
    </location>
</feature>
<sequence length="835" mass="91399">MYRSPPSSQDTHDDHLRNLLDQRSTRADIQGRFSTISEYTDTPSVYSRANFSPRVPDEGPHDLYRTDYDGTSPISPCVPRSNDAHIHDQPTSMLDLDEDSRSSFAPSESNDDEPLPYDGGGDEIETATRMSYLGPKMRFHSRAPWEMEGDTLEEDDEANQVSRHFQPGHSFGRSSGSKFDSSRSSSPRLSFNSRPSGESSSSHIPPKRSFETISSQMSYPRGALYALAQESLSTNSLARAAPPKETLRSKFSFGRLRPDIPTVSLPQSPVRGRFPSSPRGHEQPSFKFEPHTRSNNTHYANKSLANSTQESMHPYANPDLVVSYADDETESFITHNVQLPRNDSNITIMESSSTDSMMKSSSRSTLTPDTSVNSITSKHRASSILTKSISSPVPVVGPPQRLDSVASDNYSIRSLPRTVSNLPGWTERNIPPTFSLISLEEARAQRTRSSTVTVPSRISVSTGLAESSTPFPTGDAESLSTPDPAPYASFRARGRSISTGAKAKNMQTIVGPPKLEHRDSEPTSVNQPSVGVPPTVKTLKQKKSGFMRLFSGGKTPEKDGQSSPPPVPSLPDTLVQSHSIQRAPKSVVHRIPVPSLPPALLEITTSENSVSALNESESLKSNLSPKRTPPPTLTINTIPQVFPSRSSTSHMRLNTFERSFLNEQPQSAPAHVSQFPTLRLRPVSTLFSAHFGDHIVTGESRSSDEATDPDTPRSSSPNNGLMSPITPSSVFARGNDKTQVSLLSSQDQSNLEALQEEFDSSKKAWQRHIWELEGQVRDLKVELAETKATNNGEYCQTCGRGKKMESAVSTSKANGILNRPRARTGVSSRFGNGLP</sequence>
<feature type="compositionally biased region" description="Basic and acidic residues" evidence="1">
    <location>
        <begin position="279"/>
        <end position="292"/>
    </location>
</feature>
<feature type="compositionally biased region" description="Low complexity" evidence="1">
    <location>
        <begin position="352"/>
        <end position="367"/>
    </location>
</feature>
<evidence type="ECO:0000313" key="3">
    <source>
        <dbReference type="Proteomes" id="UP000283269"/>
    </source>
</evidence>
<reference evidence="2 3" key="1">
    <citation type="journal article" date="2018" name="Evol. Lett.">
        <title>Horizontal gene cluster transfer increased hallucinogenic mushroom diversity.</title>
        <authorList>
            <person name="Reynolds H.T."/>
            <person name="Vijayakumar V."/>
            <person name="Gluck-Thaler E."/>
            <person name="Korotkin H.B."/>
            <person name="Matheny P.B."/>
            <person name="Slot J.C."/>
        </authorList>
    </citation>
    <scope>NUCLEOTIDE SEQUENCE [LARGE SCALE GENOMIC DNA]</scope>
    <source>
        <strain evidence="2 3">2631</strain>
    </source>
</reference>
<proteinExistence type="predicted"/>
<feature type="compositionally biased region" description="Polar residues" evidence="1">
    <location>
        <begin position="32"/>
        <end position="50"/>
    </location>
</feature>